<dbReference type="GO" id="GO:0016874">
    <property type="term" value="F:ligase activity"/>
    <property type="evidence" value="ECO:0007669"/>
    <property type="project" value="UniProtKB-KW"/>
</dbReference>
<dbReference type="EMBL" id="JAJKFW010000025">
    <property type="protein sequence ID" value="MCC9644293.1"/>
    <property type="molecule type" value="Genomic_DNA"/>
</dbReference>
<keyword evidence="3" id="KW-0436">Ligase</keyword>
<dbReference type="CDD" id="cd16443">
    <property type="entry name" value="LplA"/>
    <property type="match status" value="1"/>
</dbReference>
<dbReference type="InterPro" id="IPR004143">
    <property type="entry name" value="BPL_LPL_catalytic"/>
</dbReference>
<dbReference type="Pfam" id="PF21948">
    <property type="entry name" value="LplA-B_cat"/>
    <property type="match status" value="1"/>
</dbReference>
<reference evidence="3" key="1">
    <citation type="submission" date="2021-11" db="EMBL/GenBank/DDBJ databases">
        <title>Genome sequence.</title>
        <authorList>
            <person name="Sun Q."/>
        </authorList>
    </citation>
    <scope>NUCLEOTIDE SEQUENCE</scope>
    <source>
        <strain evidence="3">JC740</strain>
    </source>
</reference>
<feature type="compositionally biased region" description="Polar residues" evidence="1">
    <location>
        <begin position="270"/>
        <end position="284"/>
    </location>
</feature>
<accession>A0ABS8NND3</accession>
<dbReference type="SUPFAM" id="SSF55681">
    <property type="entry name" value="Class II aaRS and biotin synthetases"/>
    <property type="match status" value="1"/>
</dbReference>
<name>A0ABS8NND3_9BACT</name>
<keyword evidence="4" id="KW-1185">Reference proteome</keyword>
<dbReference type="InterPro" id="IPR050664">
    <property type="entry name" value="Octanoyltrans_LipM/LipL"/>
</dbReference>
<dbReference type="RefSeq" id="WP_230275475.1">
    <property type="nucleotide sequence ID" value="NZ_JAJKFW010000025.1"/>
</dbReference>
<organism evidence="3 4">
    <name type="scientific">Rhodopirellula halodulae</name>
    <dbReference type="NCBI Taxonomy" id="2894198"/>
    <lineage>
        <taxon>Bacteria</taxon>
        <taxon>Pseudomonadati</taxon>
        <taxon>Planctomycetota</taxon>
        <taxon>Planctomycetia</taxon>
        <taxon>Pirellulales</taxon>
        <taxon>Pirellulaceae</taxon>
        <taxon>Rhodopirellula</taxon>
    </lineage>
</organism>
<evidence type="ECO:0000256" key="1">
    <source>
        <dbReference type="SAM" id="MobiDB-lite"/>
    </source>
</evidence>
<dbReference type="PROSITE" id="PS51733">
    <property type="entry name" value="BPL_LPL_CATALYTIC"/>
    <property type="match status" value="1"/>
</dbReference>
<dbReference type="PANTHER" id="PTHR43679:SF2">
    <property type="entry name" value="OCTANOYL-[GCVH]:PROTEIN N-OCTANOYLTRANSFERASE"/>
    <property type="match status" value="1"/>
</dbReference>
<feature type="compositionally biased region" description="Basic and acidic residues" evidence="1">
    <location>
        <begin position="159"/>
        <end position="172"/>
    </location>
</feature>
<dbReference type="Gene3D" id="3.30.930.10">
    <property type="entry name" value="Bira Bifunctional Protein, Domain 2"/>
    <property type="match status" value="1"/>
</dbReference>
<feature type="region of interest" description="Disordered" evidence="1">
    <location>
        <begin position="265"/>
        <end position="284"/>
    </location>
</feature>
<feature type="region of interest" description="Disordered" evidence="1">
    <location>
        <begin position="152"/>
        <end position="172"/>
    </location>
</feature>
<evidence type="ECO:0000259" key="2">
    <source>
        <dbReference type="PROSITE" id="PS51733"/>
    </source>
</evidence>
<evidence type="ECO:0000313" key="4">
    <source>
        <dbReference type="Proteomes" id="UP001430306"/>
    </source>
</evidence>
<proteinExistence type="predicted"/>
<feature type="domain" description="BPL/LPL catalytic" evidence="2">
    <location>
        <begin position="45"/>
        <end position="254"/>
    </location>
</feature>
<gene>
    <name evidence="3" type="ORF">LOC71_18605</name>
</gene>
<evidence type="ECO:0000313" key="3">
    <source>
        <dbReference type="EMBL" id="MCC9644293.1"/>
    </source>
</evidence>
<dbReference type="InterPro" id="IPR045864">
    <property type="entry name" value="aa-tRNA-synth_II/BPL/LPL"/>
</dbReference>
<dbReference type="PANTHER" id="PTHR43679">
    <property type="entry name" value="OCTANOYLTRANSFERASE LIPM-RELATED"/>
    <property type="match status" value="1"/>
</dbReference>
<comment type="caution">
    <text evidence="3">The sequence shown here is derived from an EMBL/GenBank/DDBJ whole genome shotgun (WGS) entry which is preliminary data.</text>
</comment>
<dbReference type="Proteomes" id="UP001430306">
    <property type="component" value="Unassembled WGS sequence"/>
</dbReference>
<protein>
    <submittedName>
        <fullName evidence="3">Lipoate--protein ligase family protein</fullName>
    </submittedName>
</protein>
<sequence length="284" mass="30967">MSEGGLMGGESNAGRLRVGRLIEWQHHGAAENMATDEALLQSVAAGAPPTLRYYGWSRPTLSLGYFQSLSEAEAWAATNQVTLGESGNVDLVRRSTGGGAILHHQELTLSLTLPENTADTGAREATYRAVHTAIAEELHAMGVVAKPYRTLGRNQVSRPTDDSPLESKRRPSEPFLCFQRRTDEDLIVSGYKVLGSAQRRTKGALLQHGSLLWSVTPHAKVLPGLQELSGRTLSMSRLISGLAQRLSSVLQLEWKPGELERSEKEAADQIASQKYGNQAWTAKR</sequence>